<feature type="domain" description="CRM" evidence="12">
    <location>
        <begin position="185"/>
        <end position="281"/>
    </location>
</feature>
<feature type="region of interest" description="Disordered" evidence="11">
    <location>
        <begin position="17"/>
        <end position="51"/>
    </location>
</feature>
<evidence type="ECO:0000256" key="1">
    <source>
        <dbReference type="ARBA" id="ARBA00004229"/>
    </source>
</evidence>
<dbReference type="GO" id="GO:0000373">
    <property type="term" value="P:Group II intron splicing"/>
    <property type="evidence" value="ECO:0007669"/>
    <property type="project" value="UniProtKB-ARBA"/>
</dbReference>
<dbReference type="Gene3D" id="3.30.110.60">
    <property type="entry name" value="YhbY-like"/>
    <property type="match status" value="3"/>
</dbReference>
<evidence type="ECO:0000256" key="11">
    <source>
        <dbReference type="SAM" id="MobiDB-lite"/>
    </source>
</evidence>
<dbReference type="InterPro" id="IPR035920">
    <property type="entry name" value="YhbY-like_sf"/>
</dbReference>
<keyword evidence="2" id="KW-0150">Chloroplast</keyword>
<evidence type="ECO:0000259" key="12">
    <source>
        <dbReference type="PROSITE" id="PS51295"/>
    </source>
</evidence>
<evidence type="ECO:0000256" key="3">
    <source>
        <dbReference type="ARBA" id="ARBA00022640"/>
    </source>
</evidence>
<dbReference type="Proteomes" id="UP000516437">
    <property type="component" value="Chromosome 6"/>
</dbReference>
<keyword evidence="6 10" id="KW-0694">RNA-binding</keyword>
<name>A0A6A1VED2_9ROSI</name>
<feature type="domain" description="CRM" evidence="12">
    <location>
        <begin position="405"/>
        <end position="516"/>
    </location>
</feature>
<accession>A0A6A1VED2</accession>
<dbReference type="GO" id="GO:0003729">
    <property type="term" value="F:mRNA binding"/>
    <property type="evidence" value="ECO:0007669"/>
    <property type="project" value="InterPro"/>
</dbReference>
<dbReference type="GO" id="GO:1990904">
    <property type="term" value="C:ribonucleoprotein complex"/>
    <property type="evidence" value="ECO:0007669"/>
    <property type="project" value="UniProtKB-KW"/>
</dbReference>
<evidence type="ECO:0000313" key="13">
    <source>
        <dbReference type="EMBL" id="KAB1211222.1"/>
    </source>
</evidence>
<evidence type="ECO:0000256" key="10">
    <source>
        <dbReference type="PROSITE-ProRule" id="PRU00626"/>
    </source>
</evidence>
<keyword evidence="14" id="KW-1185">Reference proteome</keyword>
<proteinExistence type="predicted"/>
<dbReference type="SMART" id="SM01103">
    <property type="entry name" value="CRS1_YhbY"/>
    <property type="match status" value="3"/>
</dbReference>
<dbReference type="InterPro" id="IPR045278">
    <property type="entry name" value="CRS1/CFM2/CFM3"/>
</dbReference>
<evidence type="ECO:0000256" key="4">
    <source>
        <dbReference type="ARBA" id="ARBA00022664"/>
    </source>
</evidence>
<keyword evidence="5" id="KW-0677">Repeat</keyword>
<dbReference type="GO" id="GO:0009507">
    <property type="term" value="C:chloroplast"/>
    <property type="evidence" value="ECO:0007669"/>
    <property type="project" value="UniProtKB-SubCell"/>
</dbReference>
<evidence type="ECO:0000256" key="2">
    <source>
        <dbReference type="ARBA" id="ARBA00022528"/>
    </source>
</evidence>
<reference evidence="13 14" key="1">
    <citation type="journal article" date="2019" name="Plant Biotechnol. J.">
        <title>The red bayberry genome and genetic basis of sex determination.</title>
        <authorList>
            <person name="Jia H.M."/>
            <person name="Jia H.J."/>
            <person name="Cai Q.L."/>
            <person name="Wang Y."/>
            <person name="Zhao H.B."/>
            <person name="Yang W.F."/>
            <person name="Wang G.Y."/>
            <person name="Li Y.H."/>
            <person name="Zhan D.L."/>
            <person name="Shen Y.T."/>
            <person name="Niu Q.F."/>
            <person name="Chang L."/>
            <person name="Qiu J."/>
            <person name="Zhao L."/>
            <person name="Xie H.B."/>
            <person name="Fu W.Y."/>
            <person name="Jin J."/>
            <person name="Li X.W."/>
            <person name="Jiao Y."/>
            <person name="Zhou C.C."/>
            <person name="Tu T."/>
            <person name="Chai C.Y."/>
            <person name="Gao J.L."/>
            <person name="Fan L.J."/>
            <person name="van de Weg E."/>
            <person name="Wang J.Y."/>
            <person name="Gao Z.S."/>
        </authorList>
    </citation>
    <scope>NUCLEOTIDE SEQUENCE [LARGE SCALE GENOMIC DNA]</scope>
    <source>
        <tissue evidence="13">Leaves</tissue>
    </source>
</reference>
<dbReference type="EMBL" id="RXIC02000024">
    <property type="protein sequence ID" value="KAB1211222.1"/>
    <property type="molecule type" value="Genomic_DNA"/>
</dbReference>
<dbReference type="SUPFAM" id="SSF75471">
    <property type="entry name" value="YhbY-like"/>
    <property type="match status" value="3"/>
</dbReference>
<keyword evidence="8" id="KW-0508">mRNA splicing</keyword>
<evidence type="ECO:0000313" key="14">
    <source>
        <dbReference type="Proteomes" id="UP000516437"/>
    </source>
</evidence>
<evidence type="ECO:0000256" key="7">
    <source>
        <dbReference type="ARBA" id="ARBA00022946"/>
    </source>
</evidence>
<evidence type="ECO:0000256" key="9">
    <source>
        <dbReference type="ARBA" id="ARBA00023274"/>
    </source>
</evidence>
<evidence type="ECO:0000256" key="6">
    <source>
        <dbReference type="ARBA" id="ARBA00022884"/>
    </source>
</evidence>
<keyword evidence="4" id="KW-0507">mRNA processing</keyword>
<keyword evidence="3" id="KW-0934">Plastid</keyword>
<dbReference type="AlphaFoldDB" id="A0A6A1VED2"/>
<dbReference type="PROSITE" id="PS51295">
    <property type="entry name" value="CRM"/>
    <property type="match status" value="3"/>
</dbReference>
<dbReference type="Pfam" id="PF01985">
    <property type="entry name" value="CRS1_YhbY"/>
    <property type="match status" value="3"/>
</dbReference>
<sequence>MTATLFLFPSPSYLTISSSLNPKPPKTTKQTPPSNHPTAPNPEFSGSLKQPLSQSDAIIKMPTAPWMKGPLLLPPHEVLELPKPNNKKNFNNASVEKFDKALTEKVGVRGERAVKKIVRSIEKLRNNDDSEETQKDFGEFGFGDSLEQLSVDDGWRNGRKMPWERDEGFVLRRTKKEKEVTEAELRLDKPLLERLRGEAPKMRQWMKVKKAGVTQDVLNEIGMVWRRNELAMLKFDVPLCRNMDRAREIVEIKTGGLVVWSRNNTLVVYRGFKYVSTPKNFLKTRAEVAGSQAAPYYKTGQGKLERDSDISRVNSSESGVDENICRKEINQETLMSSIFSEEDLRCQQVSGSLYEREIERLLEGLGPRFIDWWMRKPLPVDADLLPEVVPGYKPPFRLCPPRARAKLTNEELTYLRKLAHPLPTHFVLGITLPPDIWRNRKLQGLAAAILKLWEKSLIVKIALKWGIPNTNNEQIALYHACGLLVTHLTGGVLLLRDKFLIILYRGKDFLPDGVAKLIAERETELKRCQLHEEGARLKAIDAVCVEYVATVNTSTSGTLSESQNARTEFRNPKTENTEVEIKLEAEKQRFEKELRNQEHKLCIVRVNCGFNFPVILFDYTVVYERSIVNWQLNIKIEKSMKELSKLNGAWAPAEREADREMITEEERECFQKIGQKMDSCLVLGRRGVFDGVIEGLHQHWKYREVVKVITKQKLFRQVLCTAKFLEAESGGILVSVDKQKEGHAIILYRGKNYRRSQKPGPESLLTKREALHRSLEMQRIGSLKFFAYQRQQEITYLKCKLADLQQSRSIDTRECEVSQTISFLYAHIVIASTFM</sequence>
<dbReference type="GO" id="GO:0006397">
    <property type="term" value="P:mRNA processing"/>
    <property type="evidence" value="ECO:0007669"/>
    <property type="project" value="UniProtKB-KW"/>
</dbReference>
<gene>
    <name evidence="13" type="ORF">CJ030_MR6G021588</name>
</gene>
<protein>
    <submittedName>
        <fullName evidence="13">Chloroplastic group IIA intron splicing facilitator CRS1, chloroplastic</fullName>
    </submittedName>
</protein>
<dbReference type="PANTHER" id="PTHR31846">
    <property type="entry name" value="CRS1 / YHBY (CRM) DOMAIN-CONTAINING PROTEIN"/>
    <property type="match status" value="1"/>
</dbReference>
<evidence type="ECO:0000256" key="8">
    <source>
        <dbReference type="ARBA" id="ARBA00023187"/>
    </source>
</evidence>
<comment type="subcellular location">
    <subcellularLocation>
        <location evidence="1">Plastid</location>
        <location evidence="1">Chloroplast</location>
    </subcellularLocation>
</comment>
<evidence type="ECO:0000256" key="5">
    <source>
        <dbReference type="ARBA" id="ARBA00022737"/>
    </source>
</evidence>
<dbReference type="OrthoDB" id="551352at2759"/>
<dbReference type="PANTHER" id="PTHR31846:SF10">
    <property type="entry name" value="CHLOROPLASTIC GROUP IIA INTRON SPLICING FACILITATOR CRS1, CHLOROPLASTIC"/>
    <property type="match status" value="1"/>
</dbReference>
<keyword evidence="9" id="KW-0687">Ribonucleoprotein</keyword>
<dbReference type="InterPro" id="IPR001890">
    <property type="entry name" value="RNA-binding_CRM"/>
</dbReference>
<comment type="caution">
    <text evidence="13">The sequence shown here is derived from an EMBL/GenBank/DDBJ whole genome shotgun (WGS) entry which is preliminary data.</text>
</comment>
<feature type="domain" description="CRM" evidence="12">
    <location>
        <begin position="660"/>
        <end position="760"/>
    </location>
</feature>
<organism evidence="13 14">
    <name type="scientific">Morella rubra</name>
    <name type="common">Chinese bayberry</name>
    <dbReference type="NCBI Taxonomy" id="262757"/>
    <lineage>
        <taxon>Eukaryota</taxon>
        <taxon>Viridiplantae</taxon>
        <taxon>Streptophyta</taxon>
        <taxon>Embryophyta</taxon>
        <taxon>Tracheophyta</taxon>
        <taxon>Spermatophyta</taxon>
        <taxon>Magnoliopsida</taxon>
        <taxon>eudicotyledons</taxon>
        <taxon>Gunneridae</taxon>
        <taxon>Pentapetalae</taxon>
        <taxon>rosids</taxon>
        <taxon>fabids</taxon>
        <taxon>Fagales</taxon>
        <taxon>Myricaceae</taxon>
        <taxon>Morella</taxon>
    </lineage>
</organism>
<keyword evidence="7" id="KW-0809">Transit peptide</keyword>